<dbReference type="InterPro" id="IPR036688">
    <property type="entry name" value="MoeA_C_domain_IV_sf"/>
</dbReference>
<comment type="function">
    <text evidence="1 4">Catalyzes the insertion of molybdate into adenylated molybdopterin with the concomitant release of AMP.</text>
</comment>
<comment type="catalytic activity">
    <reaction evidence="3">
        <text>adenylyl-molybdopterin + molybdate = Mo-molybdopterin + AMP + H(+)</text>
        <dbReference type="Rhea" id="RHEA:35047"/>
        <dbReference type="ChEBI" id="CHEBI:15378"/>
        <dbReference type="ChEBI" id="CHEBI:36264"/>
        <dbReference type="ChEBI" id="CHEBI:62727"/>
        <dbReference type="ChEBI" id="CHEBI:71302"/>
        <dbReference type="ChEBI" id="CHEBI:456215"/>
        <dbReference type="EC" id="2.10.1.1"/>
    </reaction>
</comment>
<dbReference type="AlphaFoldDB" id="A0A8J7SBL5"/>
<keyword evidence="4" id="KW-0479">Metal-binding</keyword>
<dbReference type="EMBL" id="JAFIDN010000009">
    <property type="protein sequence ID" value="MBP3193301.1"/>
    <property type="molecule type" value="Genomic_DNA"/>
</dbReference>
<dbReference type="GO" id="GO:0006777">
    <property type="term" value="P:Mo-molybdopterin cofactor biosynthetic process"/>
    <property type="evidence" value="ECO:0007669"/>
    <property type="project" value="UniProtKB-UniRule"/>
</dbReference>
<comment type="cofactor">
    <cofactor evidence="4">
        <name>Mg(2+)</name>
        <dbReference type="ChEBI" id="CHEBI:18420"/>
    </cofactor>
</comment>
<sequence length="405" mass="45249">MSQHSDIHAEEALEIIRQIPHSEEHTAKRFALEVPVDESVNRVLAEDVKAQADSPRRDNSAMDGFVFRKDDLDRGIRRFPVSGEVRPELETHPPIRSGHCARILTGAMIPEGGDVVIPVEQVDEIGEKEIEIRQIPQKNPVRKKGEGFKKGDVLLKEGAVIRPYEMGMIIEAGLHRCRVRPHLRIGLQVTGSEISEENNSNGPVLQSLMSSWPSTQVEVHPVIPDNPDRLKMRLRSLKDTSDLIVTTGGISAGKYDHLFDTLTELGARPLIRKIRQKPGKPLTIFIWDETVVCCLPGNPVSAVFTAEVYARSLARRLLGQEPVRPFRAKLCSEVSNNGGRTLFLPVRLDVDNGTLRADPGGDTRMRSHLLQLYRGCSSYLIVPPDAYHEPGNYVTCYPFSKIEML</sequence>
<reference evidence="6" key="1">
    <citation type="submission" date="2021-02" db="EMBL/GenBank/DDBJ databases">
        <title>Natronogracilivirga saccharolytica gen. nov. sp. nov. a new anaerobic, haloalkiliphilic carbohydrate-fermenting bacterium from soda lake and proposing of Cyclonatronumiaceae fam. nov. in the phylum Balneolaeota.</title>
        <authorList>
            <person name="Zhilina T.N."/>
            <person name="Sorokin D.Y."/>
            <person name="Zavarzina D.G."/>
            <person name="Toshchakov S.V."/>
            <person name="Kublanov I.V."/>
        </authorList>
    </citation>
    <scope>NUCLEOTIDE SEQUENCE</scope>
    <source>
        <strain evidence="6">Z-1702</strain>
    </source>
</reference>
<dbReference type="PANTHER" id="PTHR10192">
    <property type="entry name" value="MOLYBDOPTERIN BIOSYNTHESIS PROTEIN"/>
    <property type="match status" value="1"/>
</dbReference>
<evidence type="ECO:0000256" key="3">
    <source>
        <dbReference type="ARBA" id="ARBA00047317"/>
    </source>
</evidence>
<dbReference type="Pfam" id="PF00994">
    <property type="entry name" value="MoCF_biosynth"/>
    <property type="match status" value="1"/>
</dbReference>
<dbReference type="PANTHER" id="PTHR10192:SF5">
    <property type="entry name" value="GEPHYRIN"/>
    <property type="match status" value="1"/>
</dbReference>
<evidence type="ECO:0000259" key="5">
    <source>
        <dbReference type="SMART" id="SM00852"/>
    </source>
</evidence>
<dbReference type="CDD" id="cd00887">
    <property type="entry name" value="MoeA"/>
    <property type="match status" value="1"/>
</dbReference>
<keyword evidence="4" id="KW-0808">Transferase</keyword>
<organism evidence="6 7">
    <name type="scientific">Natronogracilivirga saccharolytica</name>
    <dbReference type="NCBI Taxonomy" id="2812953"/>
    <lineage>
        <taxon>Bacteria</taxon>
        <taxon>Pseudomonadati</taxon>
        <taxon>Balneolota</taxon>
        <taxon>Balneolia</taxon>
        <taxon>Balneolales</taxon>
        <taxon>Cyclonatronaceae</taxon>
        <taxon>Natronogracilivirga</taxon>
    </lineage>
</organism>
<evidence type="ECO:0000256" key="4">
    <source>
        <dbReference type="RuleBase" id="RU365090"/>
    </source>
</evidence>
<dbReference type="InterPro" id="IPR001453">
    <property type="entry name" value="MoaB/Mog_dom"/>
</dbReference>
<dbReference type="InterPro" id="IPR005110">
    <property type="entry name" value="MoeA_linker/N"/>
</dbReference>
<dbReference type="Proteomes" id="UP000673975">
    <property type="component" value="Unassembled WGS sequence"/>
</dbReference>
<dbReference type="SUPFAM" id="SSF63867">
    <property type="entry name" value="MoeA C-terminal domain-like"/>
    <property type="match status" value="1"/>
</dbReference>
<evidence type="ECO:0000313" key="6">
    <source>
        <dbReference type="EMBL" id="MBP3193301.1"/>
    </source>
</evidence>
<dbReference type="GO" id="GO:0046872">
    <property type="term" value="F:metal ion binding"/>
    <property type="evidence" value="ECO:0007669"/>
    <property type="project" value="UniProtKB-UniRule"/>
</dbReference>
<dbReference type="Pfam" id="PF03453">
    <property type="entry name" value="MoeA_N"/>
    <property type="match status" value="1"/>
</dbReference>
<proteinExistence type="inferred from homology"/>
<dbReference type="EC" id="2.10.1.1" evidence="4"/>
<comment type="caution">
    <text evidence="6">The sequence shown here is derived from an EMBL/GenBank/DDBJ whole genome shotgun (WGS) entry which is preliminary data.</text>
</comment>
<evidence type="ECO:0000256" key="1">
    <source>
        <dbReference type="ARBA" id="ARBA00002901"/>
    </source>
</evidence>
<dbReference type="SUPFAM" id="SSF63882">
    <property type="entry name" value="MoeA N-terminal region -like"/>
    <property type="match status" value="1"/>
</dbReference>
<name>A0A8J7SBL5_9BACT</name>
<dbReference type="Gene3D" id="2.40.340.10">
    <property type="entry name" value="MoeA, C-terminal, domain IV"/>
    <property type="match status" value="1"/>
</dbReference>
<evidence type="ECO:0000256" key="2">
    <source>
        <dbReference type="ARBA" id="ARBA00010763"/>
    </source>
</evidence>
<comment type="pathway">
    <text evidence="4">Cofactor biosynthesis; molybdopterin biosynthesis.</text>
</comment>
<dbReference type="InterPro" id="IPR036135">
    <property type="entry name" value="MoeA_linker/N_sf"/>
</dbReference>
<keyword evidence="4" id="KW-0460">Magnesium</keyword>
<dbReference type="GO" id="GO:0061599">
    <property type="term" value="F:molybdopterin molybdotransferase activity"/>
    <property type="evidence" value="ECO:0007669"/>
    <property type="project" value="UniProtKB-UniRule"/>
</dbReference>
<dbReference type="InterPro" id="IPR036425">
    <property type="entry name" value="MoaB/Mog-like_dom_sf"/>
</dbReference>
<dbReference type="SMART" id="SM00852">
    <property type="entry name" value="MoCF_biosynth"/>
    <property type="match status" value="1"/>
</dbReference>
<dbReference type="GO" id="GO:0005829">
    <property type="term" value="C:cytosol"/>
    <property type="evidence" value="ECO:0007669"/>
    <property type="project" value="TreeGrafter"/>
</dbReference>
<dbReference type="Gene3D" id="2.170.190.11">
    <property type="entry name" value="Molybdopterin biosynthesis moea protein, domain 3"/>
    <property type="match status" value="1"/>
</dbReference>
<accession>A0A8J7SBL5</accession>
<keyword evidence="4" id="KW-0501">Molybdenum cofactor biosynthesis</keyword>
<keyword evidence="7" id="KW-1185">Reference proteome</keyword>
<dbReference type="RefSeq" id="WP_210512758.1">
    <property type="nucleotide sequence ID" value="NZ_JAFIDN010000009.1"/>
</dbReference>
<dbReference type="InterPro" id="IPR038987">
    <property type="entry name" value="MoeA-like"/>
</dbReference>
<dbReference type="Gene3D" id="3.90.105.10">
    <property type="entry name" value="Molybdopterin biosynthesis moea protein, domain 2"/>
    <property type="match status" value="1"/>
</dbReference>
<gene>
    <name evidence="6" type="ORF">NATSA_11540</name>
</gene>
<evidence type="ECO:0000313" key="7">
    <source>
        <dbReference type="Proteomes" id="UP000673975"/>
    </source>
</evidence>
<protein>
    <recommendedName>
        <fullName evidence="4">Molybdopterin molybdenumtransferase</fullName>
        <ecNumber evidence="4">2.10.1.1</ecNumber>
    </recommendedName>
</protein>
<feature type="domain" description="MoaB/Mog" evidence="5">
    <location>
        <begin position="186"/>
        <end position="316"/>
    </location>
</feature>
<comment type="similarity">
    <text evidence="2 4">Belongs to the MoeA family.</text>
</comment>
<dbReference type="UniPathway" id="UPA00344"/>
<dbReference type="SUPFAM" id="SSF53218">
    <property type="entry name" value="Molybdenum cofactor biosynthesis proteins"/>
    <property type="match status" value="1"/>
</dbReference>
<keyword evidence="4" id="KW-0500">Molybdenum</keyword>
<dbReference type="Gene3D" id="3.40.980.10">
    <property type="entry name" value="MoaB/Mog-like domain"/>
    <property type="match status" value="1"/>
</dbReference>